<dbReference type="EMBL" id="AZHC01000008">
    <property type="protein sequence ID" value="OAA45537.1"/>
    <property type="molecule type" value="Genomic_DNA"/>
</dbReference>
<evidence type="ECO:0000313" key="3">
    <source>
        <dbReference type="Proteomes" id="UP000243498"/>
    </source>
</evidence>
<name>A0A167FNS9_METRR</name>
<proteinExistence type="predicted"/>
<evidence type="ECO:0000313" key="4">
    <source>
        <dbReference type="Proteomes" id="UP000317257"/>
    </source>
</evidence>
<dbReference type="AlphaFoldDB" id="A0A167FNS9"/>
<reference evidence="4" key="2">
    <citation type="submission" date="2018-12" db="EMBL/GenBank/DDBJ databases">
        <title>The complete genome of Metarhizium rileyi, a key fungal pathogen of Lepidoptera.</title>
        <authorList>
            <person name="Binneck E."/>
            <person name="Lastra C.C.L."/>
            <person name="Sosa-Gomez D.R."/>
        </authorList>
    </citation>
    <scope>NUCLEOTIDE SEQUENCE [LARGE SCALE GENOMIC DNA]</scope>
    <source>
        <strain evidence="4">Cep018-CH2</strain>
    </source>
</reference>
<organism evidence="1 3">
    <name type="scientific">Metarhizium rileyi (strain RCEF 4871)</name>
    <name type="common">Nomuraea rileyi</name>
    <dbReference type="NCBI Taxonomy" id="1649241"/>
    <lineage>
        <taxon>Eukaryota</taxon>
        <taxon>Fungi</taxon>
        <taxon>Dikarya</taxon>
        <taxon>Ascomycota</taxon>
        <taxon>Pezizomycotina</taxon>
        <taxon>Sordariomycetes</taxon>
        <taxon>Hypocreomycetidae</taxon>
        <taxon>Hypocreales</taxon>
        <taxon>Clavicipitaceae</taxon>
        <taxon>Metarhizium</taxon>
    </lineage>
</organism>
<dbReference type="EMBL" id="SBHS01000002">
    <property type="protein sequence ID" value="TWU78411.1"/>
    <property type="molecule type" value="Genomic_DNA"/>
</dbReference>
<accession>A0A5C6GNK5</accession>
<accession>A0A167FNS9</accession>
<comment type="caution">
    <text evidence="1">The sequence shown here is derived from an EMBL/GenBank/DDBJ whole genome shotgun (WGS) entry which is preliminary data.</text>
</comment>
<protein>
    <submittedName>
        <fullName evidence="1">Uncharacterized protein</fullName>
    </submittedName>
</protein>
<dbReference type="Proteomes" id="UP000243498">
    <property type="component" value="Unassembled WGS sequence"/>
</dbReference>
<gene>
    <name evidence="2" type="ORF">ED733_008796</name>
    <name evidence="1" type="ORF">NOR_03326</name>
</gene>
<evidence type="ECO:0000313" key="1">
    <source>
        <dbReference type="EMBL" id="OAA45537.1"/>
    </source>
</evidence>
<reference evidence="2" key="3">
    <citation type="journal article" date="2019" name="Microbiol. Resour. Announc.">
        <title>Genome Sequence of Metarhizium rileyi, a Microbial Control Agent for Lepidoptera.</title>
        <authorList>
            <person name="Binneck E."/>
            <person name="Lastra C.C.L."/>
            <person name="Sosa-Gomez D.R."/>
        </authorList>
    </citation>
    <scope>NUCLEOTIDE SEQUENCE</scope>
    <source>
        <strain evidence="2">Cep018-CH2</strain>
    </source>
</reference>
<reference evidence="1 3" key="1">
    <citation type="journal article" date="2016" name="Genome Biol. Evol.">
        <title>Divergent and convergent evolution of fungal pathogenicity.</title>
        <authorList>
            <person name="Shang Y."/>
            <person name="Xiao G."/>
            <person name="Zheng P."/>
            <person name="Cen K."/>
            <person name="Zhan S."/>
            <person name="Wang C."/>
        </authorList>
    </citation>
    <scope>NUCLEOTIDE SEQUENCE [LARGE SCALE GENOMIC DNA]</scope>
    <source>
        <strain evidence="1 3">RCEF 4871</strain>
    </source>
</reference>
<dbReference type="Proteomes" id="UP000317257">
    <property type="component" value="Unassembled WGS sequence"/>
</dbReference>
<sequence length="72" mass="8326">MASNNILPAAWYISPNHYDNNDLTSSDRQLEHQILPRLLNSTKPSLNVDKPIKHLRTDAGFTLDTMQRFRHP</sequence>
<keyword evidence="3" id="KW-1185">Reference proteome</keyword>
<evidence type="ECO:0000313" key="2">
    <source>
        <dbReference type="EMBL" id="TWU78411.1"/>
    </source>
</evidence>